<dbReference type="AlphaFoldDB" id="A0A7W0HNW2"/>
<dbReference type="GO" id="GO:0051604">
    <property type="term" value="P:protein maturation"/>
    <property type="evidence" value="ECO:0007669"/>
    <property type="project" value="TreeGrafter"/>
</dbReference>
<dbReference type="InterPro" id="IPR042243">
    <property type="entry name" value="HypD_1"/>
</dbReference>
<protein>
    <submittedName>
        <fullName evidence="4">Hydrogenase expression/formation protein HypD</fullName>
    </submittedName>
</protein>
<dbReference type="PANTHER" id="PTHR30149">
    <property type="entry name" value="HYDROGENASE PROTEIN ASSEMBLY PROTEIN HYPD"/>
    <property type="match status" value="1"/>
</dbReference>
<reference evidence="4 5" key="1">
    <citation type="submission" date="2020-07" db="EMBL/GenBank/DDBJ databases">
        <title>Genomic Encyclopedia of Type Strains, Phase IV (KMG-IV): sequencing the most valuable type-strain genomes for metagenomic binning, comparative biology and taxonomic classification.</title>
        <authorList>
            <person name="Goeker M."/>
        </authorList>
    </citation>
    <scope>NUCLEOTIDE SEQUENCE [LARGE SCALE GENOMIC DNA]</scope>
    <source>
        <strain evidence="4 5">DSM 45533</strain>
    </source>
</reference>
<dbReference type="RefSeq" id="WP_181608722.1">
    <property type="nucleotide sequence ID" value="NZ_BAABAM010000001.1"/>
</dbReference>
<comment type="similarity">
    <text evidence="1">Belongs to the HypD family.</text>
</comment>
<dbReference type="NCBIfam" id="TIGR00075">
    <property type="entry name" value="hypD"/>
    <property type="match status" value="1"/>
</dbReference>
<dbReference type="EMBL" id="JACDUR010000001">
    <property type="protein sequence ID" value="MBA2889991.1"/>
    <property type="molecule type" value="Genomic_DNA"/>
</dbReference>
<dbReference type="PIRSF" id="PIRSF005622">
    <property type="entry name" value="Hydrgn_mat_hypD"/>
    <property type="match status" value="1"/>
</dbReference>
<keyword evidence="2" id="KW-0479">Metal-binding</keyword>
<dbReference type="InterPro" id="IPR002780">
    <property type="entry name" value="Hyd_form_HypD"/>
</dbReference>
<name>A0A7W0HNW2_9ACTN</name>
<keyword evidence="3" id="KW-0408">Iron</keyword>
<evidence type="ECO:0000256" key="1">
    <source>
        <dbReference type="ARBA" id="ARBA00007888"/>
    </source>
</evidence>
<evidence type="ECO:0000256" key="2">
    <source>
        <dbReference type="ARBA" id="ARBA00022723"/>
    </source>
</evidence>
<comment type="caution">
    <text evidence="4">The sequence shown here is derived from an EMBL/GenBank/DDBJ whole genome shotgun (WGS) entry which is preliminary data.</text>
</comment>
<organism evidence="4 5">
    <name type="scientific">Nonomuraea soli</name>
    <dbReference type="NCBI Taxonomy" id="1032476"/>
    <lineage>
        <taxon>Bacteria</taxon>
        <taxon>Bacillati</taxon>
        <taxon>Actinomycetota</taxon>
        <taxon>Actinomycetes</taxon>
        <taxon>Streptosporangiales</taxon>
        <taxon>Streptosporangiaceae</taxon>
        <taxon>Nonomuraea</taxon>
    </lineage>
</organism>
<keyword evidence="5" id="KW-1185">Reference proteome</keyword>
<dbReference type="GO" id="GO:0051539">
    <property type="term" value="F:4 iron, 4 sulfur cluster binding"/>
    <property type="evidence" value="ECO:0007669"/>
    <property type="project" value="TreeGrafter"/>
</dbReference>
<dbReference type="GO" id="GO:0005506">
    <property type="term" value="F:iron ion binding"/>
    <property type="evidence" value="ECO:0007669"/>
    <property type="project" value="TreeGrafter"/>
</dbReference>
<dbReference type="GO" id="GO:0070025">
    <property type="term" value="F:carbon monoxide binding"/>
    <property type="evidence" value="ECO:0007669"/>
    <property type="project" value="TreeGrafter"/>
</dbReference>
<evidence type="ECO:0000256" key="3">
    <source>
        <dbReference type="ARBA" id="ARBA00023004"/>
    </source>
</evidence>
<dbReference type="Gene3D" id="3.40.50.11740">
    <property type="entry name" value="HypD, alpha/beta domain 2"/>
    <property type="match status" value="2"/>
</dbReference>
<dbReference type="PANTHER" id="PTHR30149:SF0">
    <property type="entry name" value="HYDROGENASE MATURATION FACTOR HYPD"/>
    <property type="match status" value="1"/>
</dbReference>
<sequence>MRYLDEYRDPVLARRLITEIRAAATREWSIMEVCGGQTHTIVRQGIDELVPVRMVHGPGCPVCVTPLEVIDRALAIAARPEVIFTSFGDMLRVPGSVTDLLSAKARGADVRVVYSPLDAVRLARRNPGREVVFFAVGFETTAPANAMAVLKAAEEGLANFSMLVSHVLVPPAIAAIMESATVDAFLAAGHVCAVMGWTEYEPLAEKYRVPIVVTGFEPLDLLEGILMAVRQLEEGRFAVENQYARAVRRTGNPAAQGAMRRAFSVSDQTWRGIGPIPASGLVLAPAFASFDAAVRFGALGVTAVEDPACIAGEILRGTRTPLQCAAYGTRCTPRRPLGAPMVSSEGTCAAYFNAGREPQP</sequence>
<evidence type="ECO:0000313" key="5">
    <source>
        <dbReference type="Proteomes" id="UP000530928"/>
    </source>
</evidence>
<accession>A0A7W0HNW2</accession>
<evidence type="ECO:0000313" key="4">
    <source>
        <dbReference type="EMBL" id="MBA2889991.1"/>
    </source>
</evidence>
<dbReference type="Gene3D" id="6.10.20.100">
    <property type="match status" value="1"/>
</dbReference>
<proteinExistence type="inferred from homology"/>
<dbReference type="InterPro" id="IPR042244">
    <property type="entry name" value="HypD_2_sf"/>
</dbReference>
<gene>
    <name evidence="4" type="ORF">HNR30_001326</name>
</gene>
<dbReference type="Proteomes" id="UP000530928">
    <property type="component" value="Unassembled WGS sequence"/>
</dbReference>
<dbReference type="Pfam" id="PF01924">
    <property type="entry name" value="HypD"/>
    <property type="match status" value="1"/>
</dbReference>